<accession>A0ABN7WYZ2</accession>
<gene>
    <name evidence="1" type="ORF">GMARGA_LOCUS36255</name>
</gene>
<evidence type="ECO:0000313" key="1">
    <source>
        <dbReference type="EMBL" id="CAG8842929.1"/>
    </source>
</evidence>
<name>A0ABN7WYZ2_GIGMA</name>
<sequence>NWYLCVFQGPDAYETLGKLLNRSDWSTRKYQHGQETQVVLGKLFENDSATDSKSLEQIQLQKTKSKCNKKDIAQLTIE</sequence>
<comment type="caution">
    <text evidence="1">The sequence shown here is derived from an EMBL/GenBank/DDBJ whole genome shotgun (WGS) entry which is preliminary data.</text>
</comment>
<dbReference type="Proteomes" id="UP000789901">
    <property type="component" value="Unassembled WGS sequence"/>
</dbReference>
<organism evidence="1 2">
    <name type="scientific">Gigaspora margarita</name>
    <dbReference type="NCBI Taxonomy" id="4874"/>
    <lineage>
        <taxon>Eukaryota</taxon>
        <taxon>Fungi</taxon>
        <taxon>Fungi incertae sedis</taxon>
        <taxon>Mucoromycota</taxon>
        <taxon>Glomeromycotina</taxon>
        <taxon>Glomeromycetes</taxon>
        <taxon>Diversisporales</taxon>
        <taxon>Gigasporaceae</taxon>
        <taxon>Gigaspora</taxon>
    </lineage>
</organism>
<evidence type="ECO:0000313" key="2">
    <source>
        <dbReference type="Proteomes" id="UP000789901"/>
    </source>
</evidence>
<proteinExistence type="predicted"/>
<feature type="non-terminal residue" evidence="1">
    <location>
        <position position="1"/>
    </location>
</feature>
<keyword evidence="2" id="KW-1185">Reference proteome</keyword>
<reference evidence="1 2" key="1">
    <citation type="submission" date="2021-06" db="EMBL/GenBank/DDBJ databases">
        <authorList>
            <person name="Kallberg Y."/>
            <person name="Tangrot J."/>
            <person name="Rosling A."/>
        </authorList>
    </citation>
    <scope>NUCLEOTIDE SEQUENCE [LARGE SCALE GENOMIC DNA]</scope>
    <source>
        <strain evidence="1 2">120-4 pot B 10/14</strain>
    </source>
</reference>
<dbReference type="EMBL" id="CAJVQB010070732">
    <property type="protein sequence ID" value="CAG8842929.1"/>
    <property type="molecule type" value="Genomic_DNA"/>
</dbReference>
<protein>
    <submittedName>
        <fullName evidence="1">45408_t:CDS:1</fullName>
    </submittedName>
</protein>